<keyword evidence="4" id="KW-1185">Reference proteome</keyword>
<dbReference type="EMBL" id="RJUF01000019">
    <property type="protein sequence ID" value="MCP9763036.1"/>
    <property type="molecule type" value="Genomic_DNA"/>
</dbReference>
<gene>
    <name evidence="3" type="primary">gldN</name>
    <name evidence="3" type="ORF">EGI31_08720</name>
</gene>
<dbReference type="InterPro" id="IPR019847">
    <property type="entry name" value="Gliding_motility_assoc_GldN"/>
</dbReference>
<sequence>MKKITVLTCLLALAATSAVVAQEKSDNGINPLSLRPVHESNVMYKLTLWRRLDLNEKANQPLFASGSEITKHLIDGVKAGVLEPYDNDSVATKITLEEFTRRLTKKFEGGGLSKEEIEAGFGTEGAGSEDDGWGGGGAATETTSQNSGNKPAATTAAANSEGYELFAKDLYIIEIKEDWIFDKQRSRQYFDIQTVTIKIPAELSSEGLEIELASFKYKELESYFRLNPNCIWYNAANTAQHKNLADAFELRLFNGRIIKKSNSLNKYLDQVYKSPKEGLQKSQQLEYELLEWENNLWEF</sequence>
<feature type="region of interest" description="Disordered" evidence="1">
    <location>
        <begin position="121"/>
        <end position="154"/>
    </location>
</feature>
<accession>A0AAE3H341</accession>
<protein>
    <submittedName>
        <fullName evidence="3">Gliding motility protein GldN</fullName>
    </submittedName>
</protein>
<dbReference type="NCBIfam" id="TIGR03523">
    <property type="entry name" value="GldN"/>
    <property type="match status" value="1"/>
</dbReference>
<evidence type="ECO:0000313" key="3">
    <source>
        <dbReference type="EMBL" id="MCP9763036.1"/>
    </source>
</evidence>
<dbReference type="Proteomes" id="UP001204144">
    <property type="component" value="Unassembled WGS sequence"/>
</dbReference>
<name>A0AAE3H341_9BACT</name>
<dbReference type="RefSeq" id="WP_255036823.1">
    <property type="nucleotide sequence ID" value="NZ_RJUF01000019.1"/>
</dbReference>
<evidence type="ECO:0000256" key="2">
    <source>
        <dbReference type="SAM" id="SignalP"/>
    </source>
</evidence>
<dbReference type="AlphaFoldDB" id="A0AAE3H341"/>
<dbReference type="Pfam" id="PF19841">
    <property type="entry name" value="GldN"/>
    <property type="match status" value="1"/>
</dbReference>
<reference evidence="3 4" key="1">
    <citation type="submission" date="2018-11" db="EMBL/GenBank/DDBJ databases">
        <title>Novel bacteria species description.</title>
        <authorList>
            <person name="Han J.-H."/>
        </authorList>
    </citation>
    <scope>NUCLEOTIDE SEQUENCE [LARGE SCALE GENOMIC DNA]</scope>
    <source>
        <strain evidence="3 4">KCTC23259</strain>
    </source>
</reference>
<keyword evidence="2" id="KW-0732">Signal</keyword>
<feature type="signal peptide" evidence="2">
    <location>
        <begin position="1"/>
        <end position="21"/>
    </location>
</feature>
<organism evidence="3 4">
    <name type="scientific">Lacihabitans soyangensis</name>
    <dbReference type="NCBI Taxonomy" id="869394"/>
    <lineage>
        <taxon>Bacteria</taxon>
        <taxon>Pseudomonadati</taxon>
        <taxon>Bacteroidota</taxon>
        <taxon>Cytophagia</taxon>
        <taxon>Cytophagales</taxon>
        <taxon>Leadbetterellaceae</taxon>
        <taxon>Lacihabitans</taxon>
    </lineage>
</organism>
<evidence type="ECO:0000313" key="4">
    <source>
        <dbReference type="Proteomes" id="UP001204144"/>
    </source>
</evidence>
<feature type="chain" id="PRO_5041969561" evidence="2">
    <location>
        <begin position="22"/>
        <end position="299"/>
    </location>
</feature>
<comment type="caution">
    <text evidence="3">The sequence shown here is derived from an EMBL/GenBank/DDBJ whole genome shotgun (WGS) entry which is preliminary data.</text>
</comment>
<proteinExistence type="predicted"/>
<evidence type="ECO:0000256" key="1">
    <source>
        <dbReference type="SAM" id="MobiDB-lite"/>
    </source>
</evidence>